<dbReference type="EMBL" id="CAIIXF020000005">
    <property type="protein sequence ID" value="CAH1782855.1"/>
    <property type="molecule type" value="Genomic_DNA"/>
</dbReference>
<comment type="similarity">
    <text evidence="2">Belongs to the DNA repair metallo-beta-lactamase (DRMBL) family.</text>
</comment>
<dbReference type="PANTHER" id="PTHR23240">
    <property type="entry name" value="DNA CROSS-LINK REPAIR PROTEIN PSO2/SNM1-RELATED"/>
    <property type="match status" value="1"/>
</dbReference>
<dbReference type="InterPro" id="IPR001279">
    <property type="entry name" value="Metallo-B-lactamas"/>
</dbReference>
<dbReference type="GO" id="GO:0003684">
    <property type="term" value="F:damaged DNA binding"/>
    <property type="evidence" value="ECO:0007669"/>
    <property type="project" value="TreeGrafter"/>
</dbReference>
<gene>
    <name evidence="10" type="ORF">OFUS_LOCUS9259</name>
</gene>
<dbReference type="Gene3D" id="3.60.15.10">
    <property type="entry name" value="Ribonuclease Z/Hydroxyacylglutathione hydrolase-like"/>
    <property type="match status" value="1"/>
</dbReference>
<evidence type="ECO:0000256" key="3">
    <source>
        <dbReference type="ARBA" id="ARBA00022763"/>
    </source>
</evidence>
<dbReference type="InterPro" id="IPR011084">
    <property type="entry name" value="DRMBL"/>
</dbReference>
<feature type="region of interest" description="Disordered" evidence="8">
    <location>
        <begin position="539"/>
        <end position="575"/>
    </location>
</feature>
<dbReference type="CDD" id="cd16273">
    <property type="entry name" value="SNM1A-1C-like_MBL-fold"/>
    <property type="match status" value="1"/>
</dbReference>
<dbReference type="Gene3D" id="3.40.50.12650">
    <property type="match status" value="1"/>
</dbReference>
<accession>A0A8S4NR91</accession>
<feature type="compositionally biased region" description="Low complexity" evidence="8">
    <location>
        <begin position="1"/>
        <end position="12"/>
    </location>
</feature>
<evidence type="ECO:0000256" key="6">
    <source>
        <dbReference type="ARBA" id="ARBA00069609"/>
    </source>
</evidence>
<dbReference type="GO" id="GO:0006303">
    <property type="term" value="P:double-strand break repair via nonhomologous end joining"/>
    <property type="evidence" value="ECO:0007669"/>
    <property type="project" value="TreeGrafter"/>
</dbReference>
<feature type="compositionally biased region" description="Low complexity" evidence="8">
    <location>
        <begin position="70"/>
        <end position="81"/>
    </location>
</feature>
<organism evidence="10 11">
    <name type="scientific">Owenia fusiformis</name>
    <name type="common">Polychaete worm</name>
    <dbReference type="NCBI Taxonomy" id="6347"/>
    <lineage>
        <taxon>Eukaryota</taxon>
        <taxon>Metazoa</taxon>
        <taxon>Spiralia</taxon>
        <taxon>Lophotrochozoa</taxon>
        <taxon>Annelida</taxon>
        <taxon>Polychaeta</taxon>
        <taxon>Sedentaria</taxon>
        <taxon>Canalipalpata</taxon>
        <taxon>Sabellida</taxon>
        <taxon>Oweniida</taxon>
        <taxon>Oweniidae</taxon>
        <taxon>Owenia</taxon>
    </lineage>
</organism>
<dbReference type="Proteomes" id="UP000749559">
    <property type="component" value="Unassembled WGS sequence"/>
</dbReference>
<feature type="compositionally biased region" description="Low complexity" evidence="8">
    <location>
        <begin position="37"/>
        <end position="59"/>
    </location>
</feature>
<evidence type="ECO:0000313" key="11">
    <source>
        <dbReference type="Proteomes" id="UP000749559"/>
    </source>
</evidence>
<evidence type="ECO:0000256" key="2">
    <source>
        <dbReference type="ARBA" id="ARBA00010304"/>
    </source>
</evidence>
<protein>
    <recommendedName>
        <fullName evidence="6">DNA cross-link repair 1A protein</fullName>
    </recommendedName>
    <alternativeName>
        <fullName evidence="7">SNM1 homolog A</fullName>
    </alternativeName>
</protein>
<keyword evidence="5" id="KW-0539">Nucleus</keyword>
<evidence type="ECO:0000313" key="10">
    <source>
        <dbReference type="EMBL" id="CAH1782855.1"/>
    </source>
</evidence>
<evidence type="ECO:0000259" key="9">
    <source>
        <dbReference type="SMART" id="SM00849"/>
    </source>
</evidence>
<feature type="domain" description="Metallo-beta-lactamase" evidence="9">
    <location>
        <begin position="590"/>
        <end position="749"/>
    </location>
</feature>
<keyword evidence="11" id="KW-1185">Reference proteome</keyword>
<reference evidence="10" key="1">
    <citation type="submission" date="2022-03" db="EMBL/GenBank/DDBJ databases">
        <authorList>
            <person name="Martin C."/>
        </authorList>
    </citation>
    <scope>NUCLEOTIDE SEQUENCE</scope>
</reference>
<comment type="subcellular location">
    <subcellularLocation>
        <location evidence="1">Nucleus</location>
    </subcellularLocation>
</comment>
<evidence type="ECO:0000256" key="8">
    <source>
        <dbReference type="SAM" id="MobiDB-lite"/>
    </source>
</evidence>
<dbReference type="Pfam" id="PF12706">
    <property type="entry name" value="Lactamase_B_2"/>
    <property type="match status" value="1"/>
</dbReference>
<feature type="compositionally biased region" description="Polar residues" evidence="8">
    <location>
        <begin position="457"/>
        <end position="469"/>
    </location>
</feature>
<evidence type="ECO:0000256" key="4">
    <source>
        <dbReference type="ARBA" id="ARBA00023204"/>
    </source>
</evidence>
<dbReference type="AlphaFoldDB" id="A0A8S4NR91"/>
<dbReference type="FunFam" id="3.40.50.12650:FF:000001">
    <property type="entry name" value="DNA cross-link repair 1A"/>
    <property type="match status" value="1"/>
</dbReference>
<evidence type="ECO:0000256" key="5">
    <source>
        <dbReference type="ARBA" id="ARBA00023242"/>
    </source>
</evidence>
<dbReference type="OrthoDB" id="262529at2759"/>
<feature type="compositionally biased region" description="Polar residues" evidence="8">
    <location>
        <begin position="565"/>
        <end position="575"/>
    </location>
</feature>
<dbReference type="GO" id="GO:0036297">
    <property type="term" value="P:interstrand cross-link repair"/>
    <property type="evidence" value="ECO:0007669"/>
    <property type="project" value="TreeGrafter"/>
</dbReference>
<dbReference type="PANTHER" id="PTHR23240:SF6">
    <property type="entry name" value="DNA CROSS-LINK REPAIR 1A PROTEIN"/>
    <property type="match status" value="1"/>
</dbReference>
<feature type="region of interest" description="Disordered" evidence="8">
    <location>
        <begin position="433"/>
        <end position="469"/>
    </location>
</feature>
<comment type="caution">
    <text evidence="10">The sequence shown here is derived from an EMBL/GenBank/DDBJ whole genome shotgun (WGS) entry which is preliminary data.</text>
</comment>
<keyword evidence="4" id="KW-0234">DNA repair</keyword>
<dbReference type="SMART" id="SM00849">
    <property type="entry name" value="Lactamase_B"/>
    <property type="match status" value="1"/>
</dbReference>
<sequence length="944" mass="106778">MDMTQSSVSYIYDSDDDNVFGYKSLGRHRRTSKEDCTQSQFSQSQTQNQTHPSLSSLSIKQKKSDKQSSKRNSQKPSQSQSKSKRKKASNALARDPTFAKPKVETSDNDICMKKSKSSSSLKKQKAKEKTPKRMPRKVHEGFCPLCQMPFKILTIESPNWHLTECLQKQIKDNECPNGLECDCTIESHYHKFSHTLLASQRAGLTRKSSSRKLEFKSSMVEANNEHITPDLVQKHVSADVCVKEETLDDINECAMGNSVFATIDLNTVVDPVQPSLKTVPSAPIPSQIKDIVHKSDFPRSLNANHINEPLLQDSEQTLLNDDTDMESDNDVPQTSAVSPYTSLKKENTVREETFTVGQQKPARVKEYIDLEHDSSESEDDIFDNLLNQATPSQFKKSQDKLEIDENRNKVEAWLGSISTTNTKDLSELLSNISDSDEAESDKVDNAPVKSTKDNQEHSTQPFKSSTVTNDLIESIPNKQSNMETSSYFYSTVDAISKPFTALKSAMKAKQSSIMGFFGAPDNKNAASAVVEHRHPKNNIQPQRKNEVQPKKMAQPKNVVQHKKTAQATEVKSNSKNNGWNRQCPFYKKIPGTPFTVDAFRYGVVADCKAYFLTHFHYDHYGGLTKKFAQPIYCSNVTANLIEQKLKVEPHYVHRLPMNEPCQIHGVQVTLLEANHCPGAVLILFETSSGQTYLHTGDFRANPDMENYPQLINKRIDKLYLDTTYCDPTYSFPPQKDIIRLAATIAERCHYEDPNTLFVCGTYTIGKERIFTAIAQSLGSKVCVTREKKTILDCLDDAQLKSLITLQFSEAKVHVIPMKQLNFRGLSDHLSKFKNKFSRLVAFEPTGWTHGVKFSMDNPQPKLNRDNIILYGLPYSEHSSYTEMKRFVTYIRPTSILPTVNNGNPAKRKSMEKMFESWLSEESSTAKQTTIDLQQKNISTFFSKK</sequence>
<feature type="compositionally biased region" description="Basic and acidic residues" evidence="8">
    <location>
        <begin position="440"/>
        <end position="456"/>
    </location>
</feature>
<proteinExistence type="inferred from homology"/>
<dbReference type="FunFam" id="3.60.15.10:FF:000010">
    <property type="entry name" value="DNA cross-link repair 1A"/>
    <property type="match status" value="1"/>
</dbReference>
<keyword evidence="3" id="KW-0227">DNA damage</keyword>
<name>A0A8S4NR91_OWEFU</name>
<evidence type="ECO:0000256" key="7">
    <source>
        <dbReference type="ARBA" id="ARBA00078423"/>
    </source>
</evidence>
<dbReference type="GO" id="GO:0005634">
    <property type="term" value="C:nucleus"/>
    <property type="evidence" value="ECO:0007669"/>
    <property type="project" value="UniProtKB-SubCell"/>
</dbReference>
<dbReference type="Pfam" id="PF07522">
    <property type="entry name" value="DRMBL"/>
    <property type="match status" value="1"/>
</dbReference>
<feature type="compositionally biased region" description="Basic residues" evidence="8">
    <location>
        <begin position="122"/>
        <end position="135"/>
    </location>
</feature>
<evidence type="ECO:0000256" key="1">
    <source>
        <dbReference type="ARBA" id="ARBA00004123"/>
    </source>
</evidence>
<dbReference type="SUPFAM" id="SSF56281">
    <property type="entry name" value="Metallo-hydrolase/oxidoreductase"/>
    <property type="match status" value="1"/>
</dbReference>
<feature type="region of interest" description="Disordered" evidence="8">
    <location>
        <begin position="1"/>
        <end position="135"/>
    </location>
</feature>
<dbReference type="InterPro" id="IPR036866">
    <property type="entry name" value="RibonucZ/Hydroxyglut_hydro"/>
</dbReference>
<dbReference type="GO" id="GO:0035312">
    <property type="term" value="F:5'-3' DNA exonuclease activity"/>
    <property type="evidence" value="ECO:0007669"/>
    <property type="project" value="TreeGrafter"/>
</dbReference>